<evidence type="ECO:0008006" key="8">
    <source>
        <dbReference type="Google" id="ProtNLM"/>
    </source>
</evidence>
<keyword evidence="1 5" id="KW-0812">Transmembrane</keyword>
<proteinExistence type="predicted"/>
<keyword evidence="7" id="KW-1185">Reference proteome</keyword>
<feature type="transmembrane region" description="Helical" evidence="5">
    <location>
        <begin position="216"/>
        <end position="236"/>
    </location>
</feature>
<dbReference type="Proteomes" id="UP000316621">
    <property type="component" value="Chromosome 7"/>
</dbReference>
<reference evidence="6 7" key="1">
    <citation type="journal article" date="2018" name="Science">
        <title>The opium poppy genome and morphinan production.</title>
        <authorList>
            <person name="Guo L."/>
            <person name="Winzer T."/>
            <person name="Yang X."/>
            <person name="Li Y."/>
            <person name="Ning Z."/>
            <person name="He Z."/>
            <person name="Teodor R."/>
            <person name="Lu Y."/>
            <person name="Bowser T.A."/>
            <person name="Graham I.A."/>
            <person name="Ye K."/>
        </authorList>
    </citation>
    <scope>NUCLEOTIDE SEQUENCE [LARGE SCALE GENOMIC DNA]</scope>
    <source>
        <strain evidence="7">cv. HN1</strain>
        <tissue evidence="6">Leaves</tissue>
    </source>
</reference>
<evidence type="ECO:0000313" key="7">
    <source>
        <dbReference type="Proteomes" id="UP000316621"/>
    </source>
</evidence>
<dbReference type="AlphaFoldDB" id="A0A4Y7KB00"/>
<accession>A0A4Y7KB00</accession>
<dbReference type="GO" id="GO:0022857">
    <property type="term" value="F:transmembrane transporter activity"/>
    <property type="evidence" value="ECO:0007669"/>
    <property type="project" value="InterPro"/>
</dbReference>
<keyword evidence="2 5" id="KW-1133">Transmembrane helix</keyword>
<evidence type="ECO:0000256" key="5">
    <source>
        <dbReference type="SAM" id="Phobius"/>
    </source>
</evidence>
<dbReference type="InterPro" id="IPR030184">
    <property type="entry name" value="WAT1-related"/>
</dbReference>
<gene>
    <name evidence="6" type="ORF">C5167_033116</name>
</gene>
<feature type="transmembrane region" description="Helical" evidence="5">
    <location>
        <begin position="89"/>
        <end position="111"/>
    </location>
</feature>
<feature type="region of interest" description="Disordered" evidence="4">
    <location>
        <begin position="245"/>
        <end position="265"/>
    </location>
</feature>
<evidence type="ECO:0000256" key="1">
    <source>
        <dbReference type="ARBA" id="ARBA00022692"/>
    </source>
</evidence>
<feature type="transmembrane region" description="Helical" evidence="5">
    <location>
        <begin position="162"/>
        <end position="183"/>
    </location>
</feature>
<protein>
    <recommendedName>
        <fullName evidence="8">WAT1-related protein</fullName>
    </recommendedName>
</protein>
<evidence type="ECO:0000256" key="4">
    <source>
        <dbReference type="SAM" id="MobiDB-lite"/>
    </source>
</evidence>
<evidence type="ECO:0000256" key="3">
    <source>
        <dbReference type="ARBA" id="ARBA00023136"/>
    </source>
</evidence>
<dbReference type="PANTHER" id="PTHR31218">
    <property type="entry name" value="WAT1-RELATED PROTEIN"/>
    <property type="match status" value="1"/>
</dbReference>
<feature type="transmembrane region" description="Helical" evidence="5">
    <location>
        <begin position="189"/>
        <end position="209"/>
    </location>
</feature>
<sequence length="301" mass="32577">MAGNIAYYLLDKHQRIRHSGIFLLNKRPPLTGWILAQISGCAMLGVVLNQCCFITGVKYTSPTTANAIANLLPLQEQINLGTIHGFLKCVGTLLSIGGAVIIATVRGPMVLTNIGIFWDWKEHSSNVKESAIGPILVLVACLSASAWLNLQAYLRTTFDYPLTTSFLMNIISTIPCATIAVIFEHASGVWGEMGWDICLVLVSLLSVIFANERFYVGGLVGSLVLIGGLILALWAMHREVVVHNTRGSHEPNGTTRARLEGPDDTTMAPPESLDVAIMPRSEGPDVEAGFSADSPEIREIH</sequence>
<evidence type="ECO:0000256" key="2">
    <source>
        <dbReference type="ARBA" id="ARBA00022989"/>
    </source>
</evidence>
<dbReference type="EMBL" id="CM010721">
    <property type="protein sequence ID" value="RZC69976.1"/>
    <property type="molecule type" value="Genomic_DNA"/>
</dbReference>
<feature type="region of interest" description="Disordered" evidence="4">
    <location>
        <begin position="280"/>
        <end position="301"/>
    </location>
</feature>
<dbReference type="Gramene" id="RZC69976">
    <property type="protein sequence ID" value="RZC69976"/>
    <property type="gene ID" value="C5167_033116"/>
</dbReference>
<keyword evidence="3 5" id="KW-0472">Membrane</keyword>
<feature type="transmembrane region" description="Helical" evidence="5">
    <location>
        <begin position="131"/>
        <end position="150"/>
    </location>
</feature>
<dbReference type="GO" id="GO:0016020">
    <property type="term" value="C:membrane"/>
    <property type="evidence" value="ECO:0007669"/>
    <property type="project" value="InterPro"/>
</dbReference>
<organism evidence="6 7">
    <name type="scientific">Papaver somniferum</name>
    <name type="common">Opium poppy</name>
    <dbReference type="NCBI Taxonomy" id="3469"/>
    <lineage>
        <taxon>Eukaryota</taxon>
        <taxon>Viridiplantae</taxon>
        <taxon>Streptophyta</taxon>
        <taxon>Embryophyta</taxon>
        <taxon>Tracheophyta</taxon>
        <taxon>Spermatophyta</taxon>
        <taxon>Magnoliopsida</taxon>
        <taxon>Ranunculales</taxon>
        <taxon>Papaveraceae</taxon>
        <taxon>Papaveroideae</taxon>
        <taxon>Papaver</taxon>
    </lineage>
</organism>
<feature type="transmembrane region" description="Helical" evidence="5">
    <location>
        <begin position="30"/>
        <end position="48"/>
    </location>
</feature>
<name>A0A4Y7KB00_PAPSO</name>
<evidence type="ECO:0000313" key="6">
    <source>
        <dbReference type="EMBL" id="RZC69976.1"/>
    </source>
</evidence>